<dbReference type="GO" id="GO:0015288">
    <property type="term" value="F:porin activity"/>
    <property type="evidence" value="ECO:0007669"/>
    <property type="project" value="UniProtKB-KW"/>
</dbReference>
<evidence type="ECO:0000256" key="2">
    <source>
        <dbReference type="ARBA" id="ARBA00011233"/>
    </source>
</evidence>
<reference evidence="13 14" key="1">
    <citation type="submission" date="2020-08" db="EMBL/GenBank/DDBJ databases">
        <title>Aquariorum lacteus gen. nov., sp. nov., a new member of the family Comamonadaceae, isolated from freshwater aquarium.</title>
        <authorList>
            <person name="Chun S.-J."/>
        </authorList>
    </citation>
    <scope>NUCLEOTIDE SEQUENCE [LARGE SCALE GENOMIC DNA]</scope>
    <source>
        <strain evidence="13 14">SJAQ100</strain>
    </source>
</reference>
<keyword evidence="7" id="KW-0406">Ion transport</keyword>
<feature type="domain" description="Porin" evidence="12">
    <location>
        <begin position="9"/>
        <end position="321"/>
    </location>
</feature>
<evidence type="ECO:0000256" key="5">
    <source>
        <dbReference type="ARBA" id="ARBA00022692"/>
    </source>
</evidence>
<comment type="subcellular location">
    <subcellularLocation>
        <location evidence="1">Cell outer membrane</location>
        <topology evidence="1">Multi-pass membrane protein</topology>
    </subcellularLocation>
</comment>
<dbReference type="PROSITE" id="PS51257">
    <property type="entry name" value="PROKAR_LIPOPROTEIN"/>
    <property type="match status" value="1"/>
</dbReference>
<dbReference type="InterPro" id="IPR002299">
    <property type="entry name" value="Porin_Neis"/>
</dbReference>
<keyword evidence="9" id="KW-0472">Membrane</keyword>
<dbReference type="PANTHER" id="PTHR34501:SF9">
    <property type="entry name" value="MAJOR OUTER MEMBRANE PROTEIN P.IA"/>
    <property type="match status" value="1"/>
</dbReference>
<gene>
    <name evidence="13" type="ORF">H4F90_15330</name>
</gene>
<comment type="caution">
    <text evidence="13">The sequence shown here is derived from an EMBL/GenBank/DDBJ whole genome shotgun (WGS) entry which is preliminary data.</text>
</comment>
<dbReference type="Pfam" id="PF13609">
    <property type="entry name" value="Porin_4"/>
    <property type="match status" value="1"/>
</dbReference>
<dbReference type="PANTHER" id="PTHR34501">
    <property type="entry name" value="PROTEIN YDDL-RELATED"/>
    <property type="match status" value="1"/>
</dbReference>
<evidence type="ECO:0000259" key="12">
    <source>
        <dbReference type="Pfam" id="PF13609"/>
    </source>
</evidence>
<evidence type="ECO:0000256" key="9">
    <source>
        <dbReference type="ARBA" id="ARBA00023136"/>
    </source>
</evidence>
<evidence type="ECO:0000256" key="4">
    <source>
        <dbReference type="ARBA" id="ARBA00022452"/>
    </source>
</evidence>
<dbReference type="InterPro" id="IPR023614">
    <property type="entry name" value="Porin_dom_sf"/>
</dbReference>
<dbReference type="InterPro" id="IPR050298">
    <property type="entry name" value="Gram-neg_bact_OMP"/>
</dbReference>
<evidence type="ECO:0000256" key="1">
    <source>
        <dbReference type="ARBA" id="ARBA00004571"/>
    </source>
</evidence>
<dbReference type="GO" id="GO:0009279">
    <property type="term" value="C:cell outer membrane"/>
    <property type="evidence" value="ECO:0007669"/>
    <property type="project" value="UniProtKB-SubCell"/>
</dbReference>
<evidence type="ECO:0000256" key="7">
    <source>
        <dbReference type="ARBA" id="ARBA00023065"/>
    </source>
</evidence>
<dbReference type="EMBL" id="JACIVI010000009">
    <property type="protein sequence ID" value="MBB1163344.1"/>
    <property type="molecule type" value="Genomic_DNA"/>
</dbReference>
<name>A0A839HWP3_9BURK</name>
<sequence>MKKQALLLAGAMLAGAACAQSSVTLYGVIDAGIASRSGGSGAAPSAERMTEIGSGMGSGGSRWGLRGAETLSPGLTAFFEIEWGFEGDTGQGTTAFGDGLLRTRHNHVGLSGSAGTFLLGRVDGGRATFAKVYDPFKGAGVGGFGGLATQLTTVNNAMVYISPSWQGLSVTGAYVTAGTGEEQPGNVGDTRIYVIWPTYKIGNLQISWDHEEVWVSKSNYPRLKVDELGATYDFGIAKVFGQFDRTRSSGGAFNNVLDDQKAWMLGASVPVSAEGLLKASYGRVKRDNLADFSCSKVAIGYEHRLSKRTHLYADAARISNSSGANCQLGLRNEDGNLENFASKPVYGTRGFDVGIAHSF</sequence>
<protein>
    <submittedName>
        <fullName evidence="13">Porin</fullName>
    </submittedName>
</protein>
<evidence type="ECO:0000256" key="8">
    <source>
        <dbReference type="ARBA" id="ARBA00023114"/>
    </source>
</evidence>
<keyword evidence="5" id="KW-0812">Transmembrane</keyword>
<keyword evidence="4" id="KW-1134">Transmembrane beta strand</keyword>
<evidence type="ECO:0000256" key="10">
    <source>
        <dbReference type="ARBA" id="ARBA00023237"/>
    </source>
</evidence>
<dbReference type="Gene3D" id="2.40.160.10">
    <property type="entry name" value="Porin"/>
    <property type="match status" value="1"/>
</dbReference>
<dbReference type="RefSeq" id="WP_182666181.1">
    <property type="nucleotide sequence ID" value="NZ_JACIVI010000009.1"/>
</dbReference>
<evidence type="ECO:0000313" key="14">
    <source>
        <dbReference type="Proteomes" id="UP000586093"/>
    </source>
</evidence>
<dbReference type="GO" id="GO:0006811">
    <property type="term" value="P:monoatomic ion transport"/>
    <property type="evidence" value="ECO:0007669"/>
    <property type="project" value="UniProtKB-KW"/>
</dbReference>
<evidence type="ECO:0000256" key="6">
    <source>
        <dbReference type="ARBA" id="ARBA00022729"/>
    </source>
</evidence>
<dbReference type="AlphaFoldDB" id="A0A839HWP3"/>
<dbReference type="InterPro" id="IPR033900">
    <property type="entry name" value="Gram_neg_porin_domain"/>
</dbReference>
<proteinExistence type="predicted"/>
<keyword evidence="6 11" id="KW-0732">Signal</keyword>
<dbReference type="GO" id="GO:0046930">
    <property type="term" value="C:pore complex"/>
    <property type="evidence" value="ECO:0007669"/>
    <property type="project" value="UniProtKB-KW"/>
</dbReference>
<dbReference type="Proteomes" id="UP000586093">
    <property type="component" value="Unassembled WGS sequence"/>
</dbReference>
<evidence type="ECO:0000256" key="11">
    <source>
        <dbReference type="SAM" id="SignalP"/>
    </source>
</evidence>
<evidence type="ECO:0000256" key="3">
    <source>
        <dbReference type="ARBA" id="ARBA00022448"/>
    </source>
</evidence>
<feature type="signal peptide" evidence="11">
    <location>
        <begin position="1"/>
        <end position="19"/>
    </location>
</feature>
<keyword evidence="8" id="KW-0626">Porin</keyword>
<keyword evidence="14" id="KW-1185">Reference proteome</keyword>
<dbReference type="SUPFAM" id="SSF56935">
    <property type="entry name" value="Porins"/>
    <property type="match status" value="1"/>
</dbReference>
<feature type="chain" id="PRO_5032507710" evidence="11">
    <location>
        <begin position="20"/>
        <end position="359"/>
    </location>
</feature>
<dbReference type="PRINTS" id="PR00184">
    <property type="entry name" value="NEISSPPORIN"/>
</dbReference>
<dbReference type="CDD" id="cd00342">
    <property type="entry name" value="gram_neg_porins"/>
    <property type="match status" value="1"/>
</dbReference>
<keyword evidence="10" id="KW-0998">Cell outer membrane</keyword>
<keyword evidence="3" id="KW-0813">Transport</keyword>
<evidence type="ECO:0000313" key="13">
    <source>
        <dbReference type="EMBL" id="MBB1163344.1"/>
    </source>
</evidence>
<accession>A0A839HWP3</accession>
<comment type="subunit">
    <text evidence="2">Homotrimer.</text>
</comment>
<organism evidence="13 14">
    <name type="scientific">Aquariibacter albus</name>
    <dbReference type="NCBI Taxonomy" id="2759899"/>
    <lineage>
        <taxon>Bacteria</taxon>
        <taxon>Pseudomonadati</taxon>
        <taxon>Pseudomonadota</taxon>
        <taxon>Betaproteobacteria</taxon>
        <taxon>Burkholderiales</taxon>
        <taxon>Sphaerotilaceae</taxon>
        <taxon>Aquariibacter</taxon>
    </lineage>
</organism>